<dbReference type="AlphaFoldDB" id="A0A090L888"/>
<evidence type="ECO:0000256" key="7">
    <source>
        <dbReference type="ARBA" id="ARBA00022884"/>
    </source>
</evidence>
<reference evidence="14" key="2">
    <citation type="submission" date="2020-12" db="UniProtKB">
        <authorList>
            <consortium name="WormBaseParasite"/>
        </authorList>
    </citation>
    <scope>IDENTIFICATION</scope>
</reference>
<evidence type="ECO:0000256" key="4">
    <source>
        <dbReference type="ARBA" id="ARBA00016856"/>
    </source>
</evidence>
<dbReference type="InterPro" id="IPR038092">
    <property type="entry name" value="PHAX_RNA-binding_sf"/>
</dbReference>
<organism evidence="12">
    <name type="scientific">Strongyloides ratti</name>
    <name type="common">Parasitic roundworm</name>
    <dbReference type="NCBI Taxonomy" id="34506"/>
    <lineage>
        <taxon>Eukaryota</taxon>
        <taxon>Metazoa</taxon>
        <taxon>Ecdysozoa</taxon>
        <taxon>Nematoda</taxon>
        <taxon>Chromadorea</taxon>
        <taxon>Rhabditida</taxon>
        <taxon>Tylenchina</taxon>
        <taxon>Panagrolaimomorpha</taxon>
        <taxon>Strongyloidoidea</taxon>
        <taxon>Strongyloididae</taxon>
        <taxon>Strongyloides</taxon>
    </lineage>
</organism>
<dbReference type="Gene3D" id="1.10.10.1440">
    <property type="entry name" value="PHAX RNA-binding domain"/>
    <property type="match status" value="1"/>
</dbReference>
<dbReference type="OrthoDB" id="20573at2759"/>
<keyword evidence="7" id="KW-0694">RNA-binding</keyword>
<dbReference type="GO" id="GO:0005737">
    <property type="term" value="C:cytoplasm"/>
    <property type="evidence" value="ECO:0007669"/>
    <property type="project" value="UniProtKB-SubCell"/>
</dbReference>
<protein>
    <recommendedName>
        <fullName evidence="4">Phosphorylated adapter RNA export protein</fullName>
    </recommendedName>
    <alternativeName>
        <fullName evidence="10">RNA U small nuclear RNA export adapter protein</fullName>
    </alternativeName>
</protein>
<sequence>MAFTQPRQTKNDWSDEDEECDMELDLGSTAIKKTLDGGSLWSNVITEQILEEGTSATSLIGNKGFSREVESYSIPKNVKISDEEKKETLIFDKKKFCADLFSDFGVDNGVEEEFGVIGSGTKLQNIGSIKHNDKKKGYTKKPYAKNNQGTFKINPNNQKTERYADKTILYKLPESCDNDTFIKALAEGLSERCVELIERSVCVLGQERCREIFEMVRQTEINGGMKTLDERRRRSPGGIYIYHLKNHPDITKQEKKCIINPPKKN</sequence>
<evidence type="ECO:0000256" key="5">
    <source>
        <dbReference type="ARBA" id="ARBA00022448"/>
    </source>
</evidence>
<dbReference type="GO" id="GO:0003723">
    <property type="term" value="F:RNA binding"/>
    <property type="evidence" value="ECO:0007669"/>
    <property type="project" value="UniProtKB-KW"/>
</dbReference>
<evidence type="ECO:0000313" key="14">
    <source>
        <dbReference type="WBParaSite" id="SRAE_2000068400.1"/>
    </source>
</evidence>
<dbReference type="CTD" id="36378375"/>
<evidence type="ECO:0000313" key="15">
    <source>
        <dbReference type="WormBase" id="SRAE_2000068400"/>
    </source>
</evidence>
<evidence type="ECO:0000256" key="6">
    <source>
        <dbReference type="ARBA" id="ARBA00022490"/>
    </source>
</evidence>
<evidence type="ECO:0000256" key="10">
    <source>
        <dbReference type="ARBA" id="ARBA00030834"/>
    </source>
</evidence>
<keyword evidence="8" id="KW-0653">Protein transport</keyword>
<dbReference type="Proteomes" id="UP000035682">
    <property type="component" value="Unplaced"/>
</dbReference>
<dbReference type="RefSeq" id="XP_024505211.1">
    <property type="nucleotide sequence ID" value="XM_024651544.1"/>
</dbReference>
<dbReference type="WBParaSite" id="SRAE_2000068400.1">
    <property type="protein sequence ID" value="SRAE_2000068400.1"/>
    <property type="gene ID" value="WBGene00260881"/>
</dbReference>
<keyword evidence="5" id="KW-0813">Transport</keyword>
<proteinExistence type="inferred from homology"/>
<evidence type="ECO:0000313" key="13">
    <source>
        <dbReference type="Proteomes" id="UP000035682"/>
    </source>
</evidence>
<evidence type="ECO:0000256" key="9">
    <source>
        <dbReference type="ARBA" id="ARBA00023242"/>
    </source>
</evidence>
<dbReference type="InterPro" id="IPR019385">
    <property type="entry name" value="PHAX_RNA-binding_domain"/>
</dbReference>
<keyword evidence="13" id="KW-1185">Reference proteome</keyword>
<dbReference type="STRING" id="34506.A0A090L888"/>
<comment type="similarity">
    <text evidence="3">Belongs to the PHAX family.</text>
</comment>
<gene>
    <name evidence="12 14 15" type="ORF">SRAE_2000068400</name>
</gene>
<dbReference type="WormBase" id="SRAE_2000068400">
    <property type="protein sequence ID" value="SRP11824"/>
    <property type="gene ID" value="WBGene00260881"/>
</dbReference>
<evidence type="ECO:0000256" key="2">
    <source>
        <dbReference type="ARBA" id="ARBA00004496"/>
    </source>
</evidence>
<dbReference type="PANTHER" id="PTHR13135">
    <property type="entry name" value="CYTOSOLIC RESINIFERATOXIN BINDING PROTEIN RBP-26"/>
    <property type="match status" value="1"/>
</dbReference>
<keyword evidence="9" id="KW-0539">Nucleus</keyword>
<evidence type="ECO:0000256" key="1">
    <source>
        <dbReference type="ARBA" id="ARBA00004123"/>
    </source>
</evidence>
<dbReference type="GO" id="GO:0015031">
    <property type="term" value="P:protein transport"/>
    <property type="evidence" value="ECO:0007669"/>
    <property type="project" value="UniProtKB-KW"/>
</dbReference>
<evidence type="ECO:0000259" key="11">
    <source>
        <dbReference type="Pfam" id="PF10258"/>
    </source>
</evidence>
<dbReference type="GeneID" id="36378375"/>
<dbReference type="InterPro" id="IPR039047">
    <property type="entry name" value="PHAX"/>
</dbReference>
<dbReference type="GO" id="GO:0006408">
    <property type="term" value="P:snRNA export from nucleus"/>
    <property type="evidence" value="ECO:0007669"/>
    <property type="project" value="InterPro"/>
</dbReference>
<accession>A0A090L888</accession>
<keyword evidence="6" id="KW-0963">Cytoplasm</keyword>
<evidence type="ECO:0000313" key="12">
    <source>
        <dbReference type="EMBL" id="CEF66011.1"/>
    </source>
</evidence>
<dbReference type="Pfam" id="PF10258">
    <property type="entry name" value="PHAX_RNA-bd"/>
    <property type="match status" value="1"/>
</dbReference>
<reference evidence="12 13" key="1">
    <citation type="submission" date="2014-09" db="EMBL/GenBank/DDBJ databases">
        <authorList>
            <person name="Martin A.A."/>
        </authorList>
    </citation>
    <scope>NUCLEOTIDE SEQUENCE</scope>
    <source>
        <strain evidence="13">ED321</strain>
        <strain evidence="12">ED321 Heterogonic</strain>
    </source>
</reference>
<dbReference type="GO" id="GO:0005634">
    <property type="term" value="C:nucleus"/>
    <property type="evidence" value="ECO:0007669"/>
    <property type="project" value="UniProtKB-SubCell"/>
</dbReference>
<name>A0A090L888_STRRB</name>
<evidence type="ECO:0000256" key="3">
    <source>
        <dbReference type="ARBA" id="ARBA00006094"/>
    </source>
</evidence>
<comment type="subcellular location">
    <subcellularLocation>
        <location evidence="2">Cytoplasm</location>
    </subcellularLocation>
    <subcellularLocation>
        <location evidence="1">Nucleus</location>
    </subcellularLocation>
</comment>
<dbReference type="EMBL" id="LN609529">
    <property type="protein sequence ID" value="CEF66011.1"/>
    <property type="molecule type" value="Genomic_DNA"/>
</dbReference>
<dbReference type="PANTHER" id="PTHR13135:SF0">
    <property type="entry name" value="PHOSPHORYLATED ADAPTER RNA EXPORT PROTEIN"/>
    <property type="match status" value="1"/>
</dbReference>
<evidence type="ECO:0000256" key="8">
    <source>
        <dbReference type="ARBA" id="ARBA00022927"/>
    </source>
</evidence>
<feature type="domain" description="Phosphorylated adapter RNA export protein RNA-binding" evidence="11">
    <location>
        <begin position="182"/>
        <end position="260"/>
    </location>
</feature>